<keyword evidence="2 5" id="KW-0812">Transmembrane</keyword>
<dbReference type="KEGG" id="mamp:MAMA39_04300"/>
<evidence type="ECO:0000256" key="3">
    <source>
        <dbReference type="ARBA" id="ARBA00022989"/>
    </source>
</evidence>
<keyword evidence="7" id="KW-1185">Reference proteome</keyword>
<accession>A0A292II34</accession>
<gene>
    <name evidence="6" type="ORF">MAMA39_04300</name>
</gene>
<dbReference type="AlphaFoldDB" id="A0A292II34"/>
<organism evidence="6 7">
    <name type="scientific">Mycoplasma amphoriforme A39</name>
    <dbReference type="NCBI Taxonomy" id="572419"/>
    <lineage>
        <taxon>Bacteria</taxon>
        <taxon>Bacillati</taxon>
        <taxon>Mycoplasmatota</taxon>
        <taxon>Mollicutes</taxon>
        <taxon>Mycoplasmataceae</taxon>
        <taxon>Mycoplasma</taxon>
    </lineage>
</organism>
<keyword evidence="4 5" id="KW-0472">Membrane</keyword>
<evidence type="ECO:0000256" key="5">
    <source>
        <dbReference type="SAM" id="Phobius"/>
    </source>
</evidence>
<dbReference type="Gene3D" id="1.20.1280.290">
    <property type="match status" value="2"/>
</dbReference>
<dbReference type="Proteomes" id="UP000261764">
    <property type="component" value="Chromosome I"/>
</dbReference>
<proteinExistence type="predicted"/>
<evidence type="ECO:0000313" key="6">
    <source>
        <dbReference type="EMBL" id="CDN40550.1"/>
    </source>
</evidence>
<dbReference type="InterPro" id="IPR006603">
    <property type="entry name" value="PQ-loop_rpt"/>
</dbReference>
<evidence type="ECO:0000256" key="4">
    <source>
        <dbReference type="ARBA" id="ARBA00023136"/>
    </source>
</evidence>
<feature type="transmembrane region" description="Helical" evidence="5">
    <location>
        <begin position="70"/>
        <end position="92"/>
    </location>
</feature>
<feature type="transmembrane region" description="Helical" evidence="5">
    <location>
        <begin position="42"/>
        <end position="64"/>
    </location>
</feature>
<dbReference type="Pfam" id="PF04193">
    <property type="entry name" value="PQ-loop"/>
    <property type="match status" value="2"/>
</dbReference>
<evidence type="ECO:0000256" key="2">
    <source>
        <dbReference type="ARBA" id="ARBA00022692"/>
    </source>
</evidence>
<feature type="transmembrane region" description="Helical" evidence="5">
    <location>
        <begin position="104"/>
        <end position="125"/>
    </location>
</feature>
<sequence>MICSTSALRTSYNVILGIGSFLYVIYGIPQLVFLIRKKKTEGIALSSFWIFYTASIFYAALGFFTANDLLVYSEFIAAIIFGAQMFLIVKYLPKEALNKLKRDLAYFFIILYIIIDLVLAILNAVKVLGTDQEISNGSVIITGEIAANIAPILSTIAFLPQVIKGIKTKSLFKQPFSFVFLTFFSGLIWIVAWSLAIAWYSVFNRNLVNTYIINLVYQFISNIITGTQFSVWLHQSLKTKQFHWI</sequence>
<feature type="transmembrane region" description="Helical" evidence="5">
    <location>
        <begin position="175"/>
        <end position="199"/>
    </location>
</feature>
<reference evidence="6 7" key="1">
    <citation type="journal article" date="2015" name="Clin. Infect. Dis.">
        <title>Genomic Investigations unmask Mycoplasma amphoriforme, a new respiratory pathogen.</title>
        <authorList>
            <person name="Gillespie S.H."/>
            <person name="Ling C.L."/>
            <person name="Oravcova K."/>
            <person name="Pinheiro M."/>
            <person name="Wells L."/>
            <person name="Bryant J.M."/>
            <person name="McHugh T.D."/>
            <person name="Bebear C."/>
            <person name="Webster D."/>
            <person name="Harris S.R."/>
            <person name="Seth-Smith H.M."/>
            <person name="Thomson N.R."/>
        </authorList>
    </citation>
    <scope>NUCLEOTIDE SEQUENCE [LARGE SCALE GENOMIC DNA]</scope>
    <source>
        <strain evidence="6 7">A39</strain>
    </source>
</reference>
<feature type="transmembrane region" description="Helical" evidence="5">
    <location>
        <begin position="211"/>
        <end position="233"/>
    </location>
</feature>
<keyword evidence="3 5" id="KW-1133">Transmembrane helix</keyword>
<evidence type="ECO:0000313" key="7">
    <source>
        <dbReference type="Proteomes" id="UP000261764"/>
    </source>
</evidence>
<feature type="transmembrane region" description="Helical" evidence="5">
    <location>
        <begin position="12"/>
        <end position="35"/>
    </location>
</feature>
<feature type="transmembrane region" description="Helical" evidence="5">
    <location>
        <begin position="145"/>
        <end position="163"/>
    </location>
</feature>
<comment type="subcellular location">
    <subcellularLocation>
        <location evidence="1">Membrane</location>
        <topology evidence="1">Multi-pass membrane protein</topology>
    </subcellularLocation>
</comment>
<evidence type="ECO:0000256" key="1">
    <source>
        <dbReference type="ARBA" id="ARBA00004141"/>
    </source>
</evidence>
<dbReference type="EMBL" id="HG937516">
    <property type="protein sequence ID" value="CDN40550.1"/>
    <property type="molecule type" value="Genomic_DNA"/>
</dbReference>
<protein>
    <submittedName>
        <fullName evidence="6">Uncharacterized protein</fullName>
    </submittedName>
</protein>
<dbReference type="GO" id="GO:0016020">
    <property type="term" value="C:membrane"/>
    <property type="evidence" value="ECO:0007669"/>
    <property type="project" value="UniProtKB-SubCell"/>
</dbReference>
<dbReference type="RefSeq" id="WP_343251170.1">
    <property type="nucleotide sequence ID" value="NZ_HG937516.1"/>
</dbReference>
<name>A0A292II34_9MOLU</name>